<evidence type="ECO:0000256" key="5">
    <source>
        <dbReference type="ARBA" id="ARBA00023136"/>
    </source>
</evidence>
<feature type="domain" description="WSC" evidence="8">
    <location>
        <begin position="45"/>
        <end position="139"/>
    </location>
</feature>
<dbReference type="InterPro" id="IPR002889">
    <property type="entry name" value="WSC_carb-bd"/>
</dbReference>
<name>A0A9W4S6U3_9PEZI</name>
<dbReference type="Pfam" id="PF01822">
    <property type="entry name" value="WSC"/>
    <property type="match status" value="1"/>
</dbReference>
<dbReference type="Proteomes" id="UP001152533">
    <property type="component" value="Unassembled WGS sequence"/>
</dbReference>
<feature type="signal peptide" evidence="7">
    <location>
        <begin position="1"/>
        <end position="26"/>
    </location>
</feature>
<keyword evidence="2" id="KW-0812">Transmembrane</keyword>
<dbReference type="PANTHER" id="PTHR24269">
    <property type="entry name" value="KREMEN PROTEIN"/>
    <property type="match status" value="1"/>
</dbReference>
<feature type="chain" id="PRO_5040847506" description="WSC domain-containing protein" evidence="7">
    <location>
        <begin position="27"/>
        <end position="298"/>
    </location>
</feature>
<keyword evidence="4" id="KW-1133">Transmembrane helix</keyword>
<sequence>MTVPTSPQLSLRDTLFGLLLLPLVSAKCVPRSNPSSGPQPAKLANTLYVGCFVTTLIEGSAMIPSQIGSYKNEAMTAELCATQYCKTSAYFATFDSNRCYCHHAAPTKRVAESECSSPCAGSKTELCGSNTRANFYRRDPRVFTPPTDSSTTKLASFSFKSDSDLQLWTGSKGAESSFVPGNTNPTALKLESRTSLTTSVNAAIGATYRISLRYMMGNVWRSGRLMTLEASADSGEVYKKQMAEFSPGFTFEEWQTMSIEVTAKTAKLSIKLEYIPTPNGGYAIWDNLAIDLTKAPKS</sequence>
<evidence type="ECO:0000256" key="3">
    <source>
        <dbReference type="ARBA" id="ARBA00022729"/>
    </source>
</evidence>
<reference evidence="9" key="1">
    <citation type="submission" date="2022-08" db="EMBL/GenBank/DDBJ databases">
        <authorList>
            <person name="Giroux E."/>
            <person name="Giroux E."/>
        </authorList>
    </citation>
    <scope>NUCLEOTIDE SEQUENCE</scope>
    <source>
        <strain evidence="9">H1091258</strain>
    </source>
</reference>
<dbReference type="PROSITE" id="PS51212">
    <property type="entry name" value="WSC"/>
    <property type="match status" value="1"/>
</dbReference>
<dbReference type="AlphaFoldDB" id="A0A9W4S6U3"/>
<dbReference type="SMART" id="SM00321">
    <property type="entry name" value="WSC"/>
    <property type="match status" value="1"/>
</dbReference>
<evidence type="ECO:0000256" key="2">
    <source>
        <dbReference type="ARBA" id="ARBA00022692"/>
    </source>
</evidence>
<dbReference type="GO" id="GO:0005886">
    <property type="term" value="C:plasma membrane"/>
    <property type="evidence" value="ECO:0007669"/>
    <property type="project" value="TreeGrafter"/>
</dbReference>
<evidence type="ECO:0000256" key="1">
    <source>
        <dbReference type="ARBA" id="ARBA00004167"/>
    </source>
</evidence>
<evidence type="ECO:0000259" key="8">
    <source>
        <dbReference type="PROSITE" id="PS51212"/>
    </source>
</evidence>
<dbReference type="InterPro" id="IPR051836">
    <property type="entry name" value="Kremen_rcpt"/>
</dbReference>
<evidence type="ECO:0000256" key="6">
    <source>
        <dbReference type="ARBA" id="ARBA00023180"/>
    </source>
</evidence>
<keyword evidence="5" id="KW-0472">Membrane</keyword>
<dbReference type="EMBL" id="CAMGZC010001852">
    <property type="protein sequence ID" value="CAI0653869.1"/>
    <property type="molecule type" value="Genomic_DNA"/>
</dbReference>
<keyword evidence="6" id="KW-0325">Glycoprotein</keyword>
<evidence type="ECO:0000256" key="4">
    <source>
        <dbReference type="ARBA" id="ARBA00022989"/>
    </source>
</evidence>
<comment type="subcellular location">
    <subcellularLocation>
        <location evidence="1">Membrane</location>
        <topology evidence="1">Single-pass membrane protein</topology>
    </subcellularLocation>
</comment>
<protein>
    <recommendedName>
        <fullName evidence="8">WSC domain-containing protein</fullName>
    </recommendedName>
</protein>
<keyword evidence="3 7" id="KW-0732">Signal</keyword>
<comment type="caution">
    <text evidence="9">The sequence shown here is derived from an EMBL/GenBank/DDBJ whole genome shotgun (WGS) entry which is preliminary data.</text>
</comment>
<evidence type="ECO:0000313" key="9">
    <source>
        <dbReference type="EMBL" id="CAI0653869.1"/>
    </source>
</evidence>
<dbReference type="Gene3D" id="2.60.120.260">
    <property type="entry name" value="Galactose-binding domain-like"/>
    <property type="match status" value="1"/>
</dbReference>
<accession>A0A9W4S6U3</accession>
<gene>
    <name evidence="9" type="ORF">CGXH109_LOCUS132205</name>
</gene>
<organism evidence="9 10">
    <name type="scientific">Colletotrichum noveboracense</name>
    <dbReference type="NCBI Taxonomy" id="2664923"/>
    <lineage>
        <taxon>Eukaryota</taxon>
        <taxon>Fungi</taxon>
        <taxon>Dikarya</taxon>
        <taxon>Ascomycota</taxon>
        <taxon>Pezizomycotina</taxon>
        <taxon>Sordariomycetes</taxon>
        <taxon>Hypocreomycetidae</taxon>
        <taxon>Glomerellales</taxon>
        <taxon>Glomerellaceae</taxon>
        <taxon>Colletotrichum</taxon>
        <taxon>Colletotrichum gloeosporioides species complex</taxon>
    </lineage>
</organism>
<evidence type="ECO:0000313" key="10">
    <source>
        <dbReference type="Proteomes" id="UP001152533"/>
    </source>
</evidence>
<proteinExistence type="predicted"/>
<keyword evidence="10" id="KW-1185">Reference proteome</keyword>
<dbReference type="PANTHER" id="PTHR24269:SF16">
    <property type="entry name" value="PROTEIN SLG1"/>
    <property type="match status" value="1"/>
</dbReference>
<evidence type="ECO:0000256" key="7">
    <source>
        <dbReference type="SAM" id="SignalP"/>
    </source>
</evidence>